<dbReference type="Pfam" id="PF00248">
    <property type="entry name" value="Aldo_ket_red"/>
    <property type="match status" value="1"/>
</dbReference>
<reference evidence="3" key="1">
    <citation type="journal article" date="2020" name="mSystems">
        <title>Genome- and Community-Level Interaction Insights into Carbon Utilization and Element Cycling Functions of Hydrothermarchaeota in Hydrothermal Sediment.</title>
        <authorList>
            <person name="Zhou Z."/>
            <person name="Liu Y."/>
            <person name="Xu W."/>
            <person name="Pan J."/>
            <person name="Luo Z.H."/>
            <person name="Li M."/>
        </authorList>
    </citation>
    <scope>NUCLEOTIDE SEQUENCE [LARGE SCALE GENOMIC DNA]</scope>
    <source>
        <strain evidence="3">SpSt-243</strain>
    </source>
</reference>
<dbReference type="EMBL" id="DSKI01000460">
    <property type="protein sequence ID" value="HEB43796.1"/>
    <property type="molecule type" value="Genomic_DNA"/>
</dbReference>
<gene>
    <name evidence="3" type="ORF">ENP70_08885</name>
</gene>
<protein>
    <submittedName>
        <fullName evidence="3">Aldo/keto reductase</fullName>
    </submittedName>
</protein>
<dbReference type="Gene3D" id="3.20.20.100">
    <property type="entry name" value="NADP-dependent oxidoreductase domain"/>
    <property type="match status" value="1"/>
</dbReference>
<feature type="domain" description="NADP-dependent oxidoreductase" evidence="2">
    <location>
        <begin position="2"/>
        <end position="148"/>
    </location>
</feature>
<evidence type="ECO:0000313" key="3">
    <source>
        <dbReference type="EMBL" id="HEB43796.1"/>
    </source>
</evidence>
<accession>A0A7C1PG36</accession>
<dbReference type="AlphaFoldDB" id="A0A7C1PG36"/>
<organism evidence="3">
    <name type="scientific">Agrobacterium albertimagni</name>
    <dbReference type="NCBI Taxonomy" id="147266"/>
    <lineage>
        <taxon>Bacteria</taxon>
        <taxon>Pseudomonadati</taxon>
        <taxon>Pseudomonadota</taxon>
        <taxon>Alphaproteobacteria</taxon>
        <taxon>Hyphomicrobiales</taxon>
        <taxon>Rhizobiaceae</taxon>
        <taxon>Rhizobium/Agrobacterium group</taxon>
        <taxon>Agrobacterium</taxon>
    </lineage>
</organism>
<dbReference type="PANTHER" id="PTHR43364">
    <property type="entry name" value="NADH-SPECIFIC METHYLGLYOXAL REDUCTASE-RELATED"/>
    <property type="match status" value="1"/>
</dbReference>
<comment type="caution">
    <text evidence="3">The sequence shown here is derived from an EMBL/GenBank/DDBJ whole genome shotgun (WGS) entry which is preliminary data.</text>
</comment>
<dbReference type="InterPro" id="IPR023210">
    <property type="entry name" value="NADP_OxRdtase_dom"/>
</dbReference>
<dbReference type="GO" id="GO:0005829">
    <property type="term" value="C:cytosol"/>
    <property type="evidence" value="ECO:0007669"/>
    <property type="project" value="TreeGrafter"/>
</dbReference>
<keyword evidence="1" id="KW-0560">Oxidoreductase</keyword>
<evidence type="ECO:0000256" key="1">
    <source>
        <dbReference type="ARBA" id="ARBA00023002"/>
    </source>
</evidence>
<dbReference type="PANTHER" id="PTHR43364:SF4">
    <property type="entry name" value="NAD(P)-LINKED OXIDOREDUCTASE SUPERFAMILY PROTEIN"/>
    <property type="match status" value="1"/>
</dbReference>
<evidence type="ECO:0000259" key="2">
    <source>
        <dbReference type="Pfam" id="PF00248"/>
    </source>
</evidence>
<dbReference type="InterPro" id="IPR036812">
    <property type="entry name" value="NAD(P)_OxRdtase_dom_sf"/>
</dbReference>
<proteinExistence type="predicted"/>
<sequence>MERIRPFAPIGSLQPPYSALRREIEGDILPYCQRHGIGVIVYSPLESGLLTGKMTRERIAALPANDWRRRHPDFQPPRLARNLELVEILRGIARRHGCSVSEVAIAWTLRHPAVTGAIVGARRPEQIEESAPAANLRLTETDLAEIDAWHARTAPA</sequence>
<dbReference type="SUPFAM" id="SSF51430">
    <property type="entry name" value="NAD(P)-linked oxidoreductase"/>
    <property type="match status" value="1"/>
</dbReference>
<dbReference type="InterPro" id="IPR050523">
    <property type="entry name" value="AKR_Detox_Biosynth"/>
</dbReference>
<dbReference type="GO" id="GO:0016491">
    <property type="term" value="F:oxidoreductase activity"/>
    <property type="evidence" value="ECO:0007669"/>
    <property type="project" value="UniProtKB-KW"/>
</dbReference>
<name>A0A7C1PG36_9HYPH</name>